<dbReference type="PANTHER" id="PTHR38034">
    <property type="entry name" value="INNER MEMBRANE PROTEIN YPJD"/>
    <property type="match status" value="1"/>
</dbReference>
<dbReference type="GO" id="GO:0020037">
    <property type="term" value="F:heme binding"/>
    <property type="evidence" value="ECO:0007669"/>
    <property type="project" value="InterPro"/>
</dbReference>
<comment type="caution">
    <text evidence="3">The sequence shown here is derived from an EMBL/GenBank/DDBJ whole genome shotgun (WGS) entry which is preliminary data.</text>
</comment>
<organism evidence="3 4">
    <name type="scientific">Thalassotalea euphylliae</name>
    <dbReference type="NCBI Taxonomy" id="1655234"/>
    <lineage>
        <taxon>Bacteria</taxon>
        <taxon>Pseudomonadati</taxon>
        <taxon>Pseudomonadota</taxon>
        <taxon>Gammaproteobacteria</taxon>
        <taxon>Alteromonadales</taxon>
        <taxon>Colwelliaceae</taxon>
        <taxon>Thalassotalea</taxon>
    </lineage>
</organism>
<keyword evidence="1" id="KW-0472">Membrane</keyword>
<evidence type="ECO:0000313" key="4">
    <source>
        <dbReference type="Proteomes" id="UP000256899"/>
    </source>
</evidence>
<feature type="transmembrane region" description="Helical" evidence="1">
    <location>
        <begin position="239"/>
        <end position="256"/>
    </location>
</feature>
<keyword evidence="1" id="KW-1133">Transmembrane helix</keyword>
<gene>
    <name evidence="3" type="ORF">DXX94_06830</name>
</gene>
<proteinExistence type="predicted"/>
<feature type="transmembrane region" description="Helical" evidence="1">
    <location>
        <begin position="69"/>
        <end position="86"/>
    </location>
</feature>
<dbReference type="AlphaFoldDB" id="A0A3E0U2L0"/>
<sequence length="266" mass="29097">MDFIDISTLIAAFCYLLATASILSKLFDSKGPNHLVVLLLACIAIVPHTLLTTNALFVEGAINFNLPNVVTLVSVVITMLITATAVKYQLNLLQPAAYGFASIWLFISFFLPDVAHIPLAVTQATVLSHITLSLIAYCVLIIACLYGFQVAYINMKLKSKNLAAVNHLPPLMLVERQLFTILAVGTIALAATNLTGFIFLDGLFNTDNAHKTVLSLLALLIYSIILWGHFKNGWRGHRVLTLTLVATALLTLSYFGSRFVKEFLLS</sequence>
<feature type="transmembrane region" description="Helical" evidence="1">
    <location>
        <begin position="178"/>
        <end position="200"/>
    </location>
</feature>
<reference evidence="4" key="1">
    <citation type="submission" date="2018-08" db="EMBL/GenBank/DDBJ databases">
        <title>Thalassotalea euphylliae genome.</title>
        <authorList>
            <person name="Summers S."/>
            <person name="Rice S.A."/>
            <person name="Freckelton M.L."/>
            <person name="Nedved B.T."/>
            <person name="Hadfield M.G."/>
        </authorList>
    </citation>
    <scope>NUCLEOTIDE SEQUENCE [LARGE SCALE GENOMIC DNA]</scope>
    <source>
        <strain evidence="4">H3</strain>
    </source>
</reference>
<evidence type="ECO:0000313" key="3">
    <source>
        <dbReference type="EMBL" id="REL30445.1"/>
    </source>
</evidence>
<dbReference type="GO" id="GO:0005886">
    <property type="term" value="C:plasma membrane"/>
    <property type="evidence" value="ECO:0007669"/>
    <property type="project" value="TreeGrafter"/>
</dbReference>
<feature type="transmembrane region" description="Helical" evidence="1">
    <location>
        <begin position="126"/>
        <end position="148"/>
    </location>
</feature>
<dbReference type="Proteomes" id="UP000256899">
    <property type="component" value="Unassembled WGS sequence"/>
</dbReference>
<feature type="transmembrane region" description="Helical" evidence="1">
    <location>
        <begin position="98"/>
        <end position="120"/>
    </location>
</feature>
<evidence type="ECO:0000256" key="1">
    <source>
        <dbReference type="SAM" id="Phobius"/>
    </source>
</evidence>
<evidence type="ECO:0000259" key="2">
    <source>
        <dbReference type="Pfam" id="PF01578"/>
    </source>
</evidence>
<dbReference type="InterPro" id="IPR052372">
    <property type="entry name" value="YpjD/HemX"/>
</dbReference>
<dbReference type="GO" id="GO:0017004">
    <property type="term" value="P:cytochrome complex assembly"/>
    <property type="evidence" value="ECO:0007669"/>
    <property type="project" value="InterPro"/>
</dbReference>
<feature type="transmembrane region" description="Helical" evidence="1">
    <location>
        <begin position="6"/>
        <end position="23"/>
    </location>
</feature>
<dbReference type="PANTHER" id="PTHR38034:SF1">
    <property type="entry name" value="INNER MEMBRANE PROTEIN YPJD"/>
    <property type="match status" value="1"/>
</dbReference>
<protein>
    <submittedName>
        <fullName evidence="3">Cytochrome C assembly family protein</fullName>
    </submittedName>
</protein>
<dbReference type="Pfam" id="PF01578">
    <property type="entry name" value="Cytochrom_C_asm"/>
    <property type="match status" value="1"/>
</dbReference>
<feature type="transmembrane region" description="Helical" evidence="1">
    <location>
        <begin position="35"/>
        <end position="57"/>
    </location>
</feature>
<dbReference type="InterPro" id="IPR002541">
    <property type="entry name" value="Cyt_c_assembly"/>
</dbReference>
<dbReference type="RefSeq" id="WP_116014741.1">
    <property type="nucleotide sequence ID" value="NZ_QUOT01000001.1"/>
</dbReference>
<keyword evidence="1" id="KW-0812">Transmembrane</keyword>
<feature type="transmembrane region" description="Helical" evidence="1">
    <location>
        <begin position="212"/>
        <end position="230"/>
    </location>
</feature>
<name>A0A3E0U2L0_9GAMM</name>
<dbReference type="EMBL" id="QUOT01000001">
    <property type="protein sequence ID" value="REL30445.1"/>
    <property type="molecule type" value="Genomic_DNA"/>
</dbReference>
<keyword evidence="4" id="KW-1185">Reference proteome</keyword>
<feature type="domain" description="Cytochrome c assembly protein" evidence="2">
    <location>
        <begin position="51"/>
        <end position="264"/>
    </location>
</feature>
<accession>A0A3E0U2L0</accession>